<comment type="caution">
    <text evidence="1">The sequence shown here is derived from an EMBL/GenBank/DDBJ whole genome shotgun (WGS) entry which is preliminary data.</text>
</comment>
<dbReference type="EMBL" id="JAAALK010000284">
    <property type="protein sequence ID" value="KAG8067655.1"/>
    <property type="molecule type" value="Genomic_DNA"/>
</dbReference>
<gene>
    <name evidence="1" type="ORF">GUJ93_ZPchr0005g15487</name>
</gene>
<accession>A0A8J5S2W6</accession>
<reference evidence="1" key="1">
    <citation type="journal article" date="2021" name="bioRxiv">
        <title>Whole Genome Assembly and Annotation of Northern Wild Rice, Zizania palustris L., Supports a Whole Genome Duplication in the Zizania Genus.</title>
        <authorList>
            <person name="Haas M."/>
            <person name="Kono T."/>
            <person name="Macchietto M."/>
            <person name="Millas R."/>
            <person name="McGilp L."/>
            <person name="Shao M."/>
            <person name="Duquette J."/>
            <person name="Hirsch C.N."/>
            <person name="Kimball J."/>
        </authorList>
    </citation>
    <scope>NUCLEOTIDE SEQUENCE</scope>
    <source>
        <tissue evidence="1">Fresh leaf tissue</tissue>
    </source>
</reference>
<dbReference type="AlphaFoldDB" id="A0A8J5S2W6"/>
<protein>
    <submittedName>
        <fullName evidence="1">Uncharacterized protein</fullName>
    </submittedName>
</protein>
<organism evidence="1 2">
    <name type="scientific">Zizania palustris</name>
    <name type="common">Northern wild rice</name>
    <dbReference type="NCBI Taxonomy" id="103762"/>
    <lineage>
        <taxon>Eukaryota</taxon>
        <taxon>Viridiplantae</taxon>
        <taxon>Streptophyta</taxon>
        <taxon>Embryophyta</taxon>
        <taxon>Tracheophyta</taxon>
        <taxon>Spermatophyta</taxon>
        <taxon>Magnoliopsida</taxon>
        <taxon>Liliopsida</taxon>
        <taxon>Poales</taxon>
        <taxon>Poaceae</taxon>
        <taxon>BOP clade</taxon>
        <taxon>Oryzoideae</taxon>
        <taxon>Oryzeae</taxon>
        <taxon>Zizaniinae</taxon>
        <taxon>Zizania</taxon>
    </lineage>
</organism>
<keyword evidence="2" id="KW-1185">Reference proteome</keyword>
<evidence type="ECO:0000313" key="2">
    <source>
        <dbReference type="Proteomes" id="UP000729402"/>
    </source>
</evidence>
<name>A0A8J5S2W6_ZIZPA</name>
<dbReference type="Proteomes" id="UP000729402">
    <property type="component" value="Unassembled WGS sequence"/>
</dbReference>
<reference evidence="1" key="2">
    <citation type="submission" date="2021-02" db="EMBL/GenBank/DDBJ databases">
        <authorList>
            <person name="Kimball J.A."/>
            <person name="Haas M.W."/>
            <person name="Macchietto M."/>
            <person name="Kono T."/>
            <person name="Duquette J."/>
            <person name="Shao M."/>
        </authorList>
    </citation>
    <scope>NUCLEOTIDE SEQUENCE</scope>
    <source>
        <tissue evidence="1">Fresh leaf tissue</tissue>
    </source>
</reference>
<sequence>MTLTQMSRRLSQLLGLSLGCSPSRRFSVITVIDRLVMGAVLAWDIGVQLPDLEEKLRSRQREKLSAVACGYREMRKKIMSVRFLTSGEVAGGRRSYSRAGDRRCSAQALAQANWVPLSVTRVT</sequence>
<proteinExistence type="predicted"/>
<evidence type="ECO:0000313" key="1">
    <source>
        <dbReference type="EMBL" id="KAG8067655.1"/>
    </source>
</evidence>